<comment type="caution">
    <text evidence="6">The sequence shown here is derived from an EMBL/GenBank/DDBJ whole genome shotgun (WGS) entry which is preliminary data.</text>
</comment>
<feature type="compositionally biased region" description="Low complexity" evidence="3">
    <location>
        <begin position="740"/>
        <end position="755"/>
    </location>
</feature>
<feature type="compositionally biased region" description="Polar residues" evidence="3">
    <location>
        <begin position="798"/>
        <end position="808"/>
    </location>
</feature>
<keyword evidence="4" id="KW-1133">Transmembrane helix</keyword>
<evidence type="ECO:0000256" key="3">
    <source>
        <dbReference type="SAM" id="MobiDB-lite"/>
    </source>
</evidence>
<feature type="region of interest" description="Disordered" evidence="3">
    <location>
        <begin position="737"/>
        <end position="829"/>
    </location>
</feature>
<dbReference type="Gene3D" id="2.120.10.80">
    <property type="entry name" value="Kelch-type beta propeller"/>
    <property type="match status" value="1"/>
</dbReference>
<keyword evidence="2" id="KW-0408">Iron</keyword>
<keyword evidence="7" id="KW-1185">Reference proteome</keyword>
<gene>
    <name evidence="6" type="ORF">RRF57_000616</name>
</gene>
<evidence type="ECO:0000256" key="5">
    <source>
        <dbReference type="SAM" id="SignalP"/>
    </source>
</evidence>
<protein>
    <submittedName>
        <fullName evidence="6">Uncharacterized protein</fullName>
    </submittedName>
</protein>
<dbReference type="Proteomes" id="UP001305414">
    <property type="component" value="Unassembled WGS sequence"/>
</dbReference>
<feature type="compositionally biased region" description="Polar residues" evidence="3">
    <location>
        <begin position="819"/>
        <end position="829"/>
    </location>
</feature>
<reference evidence="6 7" key="1">
    <citation type="submission" date="2023-10" db="EMBL/GenBank/DDBJ databases">
        <title>Draft genome sequence of Xylaria bambusicola isolate GMP-LS, the root and basal stem rot pathogen of sugarcane in Indonesia.</title>
        <authorList>
            <person name="Selvaraj P."/>
            <person name="Muralishankar V."/>
            <person name="Muruganantham S."/>
            <person name="Sp S."/>
            <person name="Haryani S."/>
            <person name="Lau K.J.X."/>
            <person name="Naqvi N.I."/>
        </authorList>
    </citation>
    <scope>NUCLEOTIDE SEQUENCE [LARGE SCALE GENOMIC DNA]</scope>
    <source>
        <strain evidence="6">GMP-LS</strain>
    </source>
</reference>
<sequence length="829" mass="88750">MHQNSILITAIAAGVPLLVNGQQSGWVEGQKSATMCTWDGLRAAQINDTVYMDGGSLSWVPRLANGDFGPPVPDGNPLGLIYTLNFSTPFNTSTNISSILGTISKAPGGGVANNFAPNYYDGAMLANKLEFFLYGGLMRQTDVYQPPEANDTLVYQVHNGLDKEGWNPGFLAAKLSENVTRYVTYGGAASAPSENKAWYFGGSRAQSGGPIYQPTSNDTTNPLNVSNYLITLDFNVQQSEFWTNKTLPPGTDSRANPSVVWVPVGEQGILVVVGGVLYPSYSTGNLESLNEAQSERDSPRYMANIDIYDIASTQWYQQPTTGAPPALAKGCAVAATAQDQSSYNIYYYGGYDGLDATENFNDDVWILSLPSFIWTKIPGTADHARAGHQCLTPYPDQMVSIGGFRPMSGYSVKCLDSIIEVFNLTEGKWLSSYDPSRWSSYGVPEVVHSKIGGDYGGGATITTPTPSGWVTPGLADVFATPYAASKLITNYPYSSQSSGNETRGPWNPPKKGGGTPSWVAPVLGVILGLVVITVIVVGILLYRRRSLLSKRNNRSETPAGDHYGHRHHIRLWLNNTQEKAQTVTTEDQPSGYGFTDSRNETPVRSAGITSPSPFPEMTQHVEMPGDQQQQQQQQRPYELMGPDTSPRAAELSGGSPQSALKASSFFTGSTPQEQPSSPGPSQAAPHPPSVAETLGRERPDSPPLGNTRRTLPPNRHAVVSDLSGFGEQAISHLRNLSGGTVSSTAPSVASTPPAVQAGFNGPVSPPLPSPPSAVDGHDAGDYITGHHHGRYRPGPSRTPGTNSASRSSMFREDAEDLGDSSTRAGHNTR</sequence>
<accession>A0AAN7U3U8</accession>
<evidence type="ECO:0000256" key="4">
    <source>
        <dbReference type="SAM" id="Phobius"/>
    </source>
</evidence>
<organism evidence="6 7">
    <name type="scientific">Xylaria bambusicola</name>
    <dbReference type="NCBI Taxonomy" id="326684"/>
    <lineage>
        <taxon>Eukaryota</taxon>
        <taxon>Fungi</taxon>
        <taxon>Dikarya</taxon>
        <taxon>Ascomycota</taxon>
        <taxon>Pezizomycotina</taxon>
        <taxon>Sordariomycetes</taxon>
        <taxon>Xylariomycetidae</taxon>
        <taxon>Xylariales</taxon>
        <taxon>Xylariaceae</taxon>
        <taxon>Xylaria</taxon>
    </lineage>
</organism>
<feature type="compositionally biased region" description="Polar residues" evidence="3">
    <location>
        <begin position="579"/>
        <end position="588"/>
    </location>
</feature>
<feature type="region of interest" description="Disordered" evidence="3">
    <location>
        <begin position="579"/>
        <end position="723"/>
    </location>
</feature>
<feature type="compositionally biased region" description="Low complexity" evidence="3">
    <location>
        <begin position="667"/>
        <end position="684"/>
    </location>
</feature>
<feature type="chain" id="PRO_5042830250" evidence="5">
    <location>
        <begin position="22"/>
        <end position="829"/>
    </location>
</feature>
<name>A0AAN7U3U8_9PEZI</name>
<dbReference type="PANTHER" id="PTHR47435:SF4">
    <property type="entry name" value="KELCH REPEAT PROTEIN (AFU_ORTHOLOGUE AFUA_5G12780)"/>
    <property type="match status" value="1"/>
</dbReference>
<feature type="region of interest" description="Disordered" evidence="3">
    <location>
        <begin position="493"/>
        <end position="514"/>
    </location>
</feature>
<evidence type="ECO:0000256" key="2">
    <source>
        <dbReference type="ARBA" id="ARBA00023004"/>
    </source>
</evidence>
<keyword evidence="5" id="KW-0732">Signal</keyword>
<dbReference type="EMBL" id="JAWHQM010000002">
    <property type="protein sequence ID" value="KAK5624900.1"/>
    <property type="molecule type" value="Genomic_DNA"/>
</dbReference>
<keyword evidence="4" id="KW-0812">Transmembrane</keyword>
<proteinExistence type="predicted"/>
<evidence type="ECO:0000313" key="7">
    <source>
        <dbReference type="Proteomes" id="UP001305414"/>
    </source>
</evidence>
<dbReference type="SUPFAM" id="SSF117281">
    <property type="entry name" value="Kelch motif"/>
    <property type="match status" value="1"/>
</dbReference>
<dbReference type="GO" id="GO:0019760">
    <property type="term" value="P:glucosinolate metabolic process"/>
    <property type="evidence" value="ECO:0007669"/>
    <property type="project" value="UniProtKB-ARBA"/>
</dbReference>
<feature type="compositionally biased region" description="Polar residues" evidence="3">
    <location>
        <begin position="654"/>
        <end position="666"/>
    </location>
</feature>
<feature type="signal peptide" evidence="5">
    <location>
        <begin position="1"/>
        <end position="21"/>
    </location>
</feature>
<evidence type="ECO:0000256" key="1">
    <source>
        <dbReference type="ARBA" id="ARBA00022737"/>
    </source>
</evidence>
<evidence type="ECO:0000313" key="6">
    <source>
        <dbReference type="EMBL" id="KAK5624900.1"/>
    </source>
</evidence>
<keyword evidence="4" id="KW-0472">Membrane</keyword>
<keyword evidence="1" id="KW-0677">Repeat</keyword>
<dbReference type="InterPro" id="IPR015915">
    <property type="entry name" value="Kelch-typ_b-propeller"/>
</dbReference>
<feature type="transmembrane region" description="Helical" evidence="4">
    <location>
        <begin position="518"/>
        <end position="542"/>
    </location>
</feature>
<dbReference type="AlphaFoldDB" id="A0AAN7U3U8"/>
<dbReference type="PANTHER" id="PTHR47435">
    <property type="entry name" value="KELCH REPEAT PROTEIN (AFU_ORTHOLOGUE AFUA_5G12780)"/>
    <property type="match status" value="1"/>
</dbReference>